<dbReference type="InterPro" id="IPR002105">
    <property type="entry name" value="Dockerin_1_rpt"/>
</dbReference>
<evidence type="ECO:0000259" key="2">
    <source>
        <dbReference type="PROSITE" id="PS51766"/>
    </source>
</evidence>
<dbReference type="EMBL" id="PCVO01000017">
    <property type="protein sequence ID" value="PIQ75467.1"/>
    <property type="molecule type" value="Genomic_DNA"/>
</dbReference>
<dbReference type="Pfam" id="PF00041">
    <property type="entry name" value="fn3"/>
    <property type="match status" value="1"/>
</dbReference>
<dbReference type="SUPFAM" id="SSF49265">
    <property type="entry name" value="Fibronectin type III"/>
    <property type="match status" value="1"/>
</dbReference>
<dbReference type="Proteomes" id="UP000229317">
    <property type="component" value="Unassembled WGS sequence"/>
</dbReference>
<dbReference type="InterPro" id="IPR036439">
    <property type="entry name" value="Dockerin_dom_sf"/>
</dbReference>
<dbReference type="AlphaFoldDB" id="A0A2H0KTP2"/>
<dbReference type="InterPro" id="IPR016134">
    <property type="entry name" value="Dockerin_dom"/>
</dbReference>
<dbReference type="InterPro" id="IPR003961">
    <property type="entry name" value="FN3_dom"/>
</dbReference>
<feature type="domain" description="Fibronectin type-III" evidence="1">
    <location>
        <begin position="14"/>
        <end position="117"/>
    </location>
</feature>
<dbReference type="PROSITE" id="PS00018">
    <property type="entry name" value="EF_HAND_1"/>
    <property type="match status" value="2"/>
</dbReference>
<reference evidence="3 4" key="1">
    <citation type="submission" date="2017-09" db="EMBL/GenBank/DDBJ databases">
        <title>Depth-based differentiation of microbial function through sediment-hosted aquifers and enrichment of novel symbionts in the deep terrestrial subsurface.</title>
        <authorList>
            <person name="Probst A.J."/>
            <person name="Ladd B."/>
            <person name="Jarett J.K."/>
            <person name="Geller-Mcgrath D.E."/>
            <person name="Sieber C.M."/>
            <person name="Emerson J.B."/>
            <person name="Anantharaman K."/>
            <person name="Thomas B.C."/>
            <person name="Malmstrom R."/>
            <person name="Stieglmeier M."/>
            <person name="Klingl A."/>
            <person name="Woyke T."/>
            <person name="Ryan C.M."/>
            <person name="Banfield J.F."/>
        </authorList>
    </citation>
    <scope>NUCLEOTIDE SEQUENCE [LARGE SCALE GENOMIC DNA]</scope>
    <source>
        <strain evidence="3">CG11_big_fil_rev_8_21_14_0_20_40_15</strain>
    </source>
</reference>
<dbReference type="CDD" id="cd00063">
    <property type="entry name" value="FN3"/>
    <property type="match status" value="1"/>
</dbReference>
<comment type="caution">
    <text evidence="3">The sequence shown here is derived from an EMBL/GenBank/DDBJ whole genome shotgun (WGS) entry which is preliminary data.</text>
</comment>
<evidence type="ECO:0000259" key="1">
    <source>
        <dbReference type="PROSITE" id="PS50853"/>
    </source>
</evidence>
<evidence type="ECO:0000313" key="3">
    <source>
        <dbReference type="EMBL" id="PIQ75467.1"/>
    </source>
</evidence>
<evidence type="ECO:0008006" key="5">
    <source>
        <dbReference type="Google" id="ProtNLM"/>
    </source>
</evidence>
<evidence type="ECO:0000313" key="4">
    <source>
        <dbReference type="Proteomes" id="UP000229317"/>
    </source>
</evidence>
<dbReference type="GO" id="GO:0000272">
    <property type="term" value="P:polysaccharide catabolic process"/>
    <property type="evidence" value="ECO:0007669"/>
    <property type="project" value="InterPro"/>
</dbReference>
<dbReference type="InterPro" id="IPR018247">
    <property type="entry name" value="EF_Hand_1_Ca_BS"/>
</dbReference>
<feature type="domain" description="Dockerin" evidence="2">
    <location>
        <begin position="111"/>
        <end position="166"/>
    </location>
</feature>
<organism evidence="3 4">
    <name type="scientific">Candidatus Portnoybacteria bacterium CG11_big_fil_rev_8_21_14_0_20_40_15</name>
    <dbReference type="NCBI Taxonomy" id="1974817"/>
    <lineage>
        <taxon>Bacteria</taxon>
        <taxon>Candidatus Portnoyibacteriota</taxon>
    </lineage>
</organism>
<dbReference type="PROSITE" id="PS50853">
    <property type="entry name" value="FN3"/>
    <property type="match status" value="1"/>
</dbReference>
<name>A0A2H0KTP2_9BACT</name>
<protein>
    <recommendedName>
        <fullName evidence="5">Fibronectin type-III domain-containing protein</fullName>
    </recommendedName>
</protein>
<dbReference type="InterPro" id="IPR013783">
    <property type="entry name" value="Ig-like_fold"/>
</dbReference>
<dbReference type="Gene3D" id="1.10.1330.10">
    <property type="entry name" value="Dockerin domain"/>
    <property type="match status" value="1"/>
</dbReference>
<dbReference type="GO" id="GO:0004553">
    <property type="term" value="F:hydrolase activity, hydrolyzing O-glycosyl compounds"/>
    <property type="evidence" value="ECO:0007669"/>
    <property type="project" value="InterPro"/>
</dbReference>
<accession>A0A2H0KTP2</accession>
<dbReference type="Gene3D" id="2.60.40.10">
    <property type="entry name" value="Immunoglobulins"/>
    <property type="match status" value="1"/>
</dbReference>
<dbReference type="Pfam" id="PF00404">
    <property type="entry name" value="Dockerin_1"/>
    <property type="match status" value="1"/>
</dbReference>
<dbReference type="InterPro" id="IPR036116">
    <property type="entry name" value="FN3_sf"/>
</dbReference>
<gene>
    <name evidence="3" type="ORF">COV84_01075</name>
</gene>
<dbReference type="PROSITE" id="PS51766">
    <property type="entry name" value="DOCKERIN"/>
    <property type="match status" value="1"/>
</dbReference>
<dbReference type="SUPFAM" id="SSF63446">
    <property type="entry name" value="Type I dockerin domain"/>
    <property type="match status" value="1"/>
</dbReference>
<sequence>MKHKIYIITFLALFIFAIGADIALAGSATISWNANTESDLAGYKIYYGTASRTGTDPKTCGLCGYSTSLNVGNVRTYTFSSLTNGQTYYFSVTAYDTSNNESSFSSQVSKFISTSADLNANGRINAQDFSILMSFWGSTARPAADVNQDGYVNAQDLSIMMSQWTG</sequence>
<proteinExistence type="predicted"/>